<sequence>MEHRQENIQLRNPIGRSWNHHQEDMSLRLELGVIYSENAWLEPPQTAKISGREGIQNQRESRNNSRNRRTVEIAQTNSGRKSCVKGTPETTSHTPIRSPQTSVSFFHNSLFFTIPGNFQKEARRRREENDPLQPKEKGK</sequence>
<protein>
    <submittedName>
        <fullName evidence="2">Uncharacterized protein</fullName>
    </submittedName>
</protein>
<dbReference type="AlphaFoldDB" id="A0A9Q3BQB2"/>
<organism evidence="2 3">
    <name type="scientific">Austropuccinia psidii MF-1</name>
    <dbReference type="NCBI Taxonomy" id="1389203"/>
    <lineage>
        <taxon>Eukaryota</taxon>
        <taxon>Fungi</taxon>
        <taxon>Dikarya</taxon>
        <taxon>Basidiomycota</taxon>
        <taxon>Pucciniomycotina</taxon>
        <taxon>Pucciniomycetes</taxon>
        <taxon>Pucciniales</taxon>
        <taxon>Sphaerophragmiaceae</taxon>
        <taxon>Austropuccinia</taxon>
    </lineage>
</organism>
<dbReference type="Proteomes" id="UP000765509">
    <property type="component" value="Unassembled WGS sequence"/>
</dbReference>
<evidence type="ECO:0000256" key="1">
    <source>
        <dbReference type="SAM" id="MobiDB-lite"/>
    </source>
</evidence>
<evidence type="ECO:0000313" key="3">
    <source>
        <dbReference type="Proteomes" id="UP000765509"/>
    </source>
</evidence>
<name>A0A9Q3BQB2_9BASI</name>
<feature type="region of interest" description="Disordered" evidence="1">
    <location>
        <begin position="45"/>
        <end position="101"/>
    </location>
</feature>
<dbReference type="EMBL" id="AVOT02002036">
    <property type="protein sequence ID" value="MBW0468966.1"/>
    <property type="molecule type" value="Genomic_DNA"/>
</dbReference>
<feature type="region of interest" description="Disordered" evidence="1">
    <location>
        <begin position="117"/>
        <end position="139"/>
    </location>
</feature>
<comment type="caution">
    <text evidence="2">The sequence shown here is derived from an EMBL/GenBank/DDBJ whole genome shotgun (WGS) entry which is preliminary data.</text>
</comment>
<reference evidence="2" key="1">
    <citation type="submission" date="2021-03" db="EMBL/GenBank/DDBJ databases">
        <title>Draft genome sequence of rust myrtle Austropuccinia psidii MF-1, a brazilian biotype.</title>
        <authorList>
            <person name="Quecine M.C."/>
            <person name="Pachon D.M.R."/>
            <person name="Bonatelli M.L."/>
            <person name="Correr F.H."/>
            <person name="Franceschini L.M."/>
            <person name="Leite T.F."/>
            <person name="Margarido G.R.A."/>
            <person name="Almeida C.A."/>
            <person name="Ferrarezi J.A."/>
            <person name="Labate C.A."/>
        </authorList>
    </citation>
    <scope>NUCLEOTIDE SEQUENCE</scope>
    <source>
        <strain evidence="2">MF-1</strain>
    </source>
</reference>
<feature type="compositionally biased region" description="Basic and acidic residues" evidence="1">
    <location>
        <begin position="120"/>
        <end position="139"/>
    </location>
</feature>
<evidence type="ECO:0000313" key="2">
    <source>
        <dbReference type="EMBL" id="MBW0468966.1"/>
    </source>
</evidence>
<keyword evidence="3" id="KW-1185">Reference proteome</keyword>
<proteinExistence type="predicted"/>
<feature type="compositionally biased region" description="Polar residues" evidence="1">
    <location>
        <begin position="88"/>
        <end position="101"/>
    </location>
</feature>
<gene>
    <name evidence="2" type="ORF">O181_008681</name>
</gene>
<accession>A0A9Q3BQB2</accession>